<feature type="compositionally biased region" description="Polar residues" evidence="4">
    <location>
        <begin position="77"/>
        <end position="108"/>
    </location>
</feature>
<evidence type="ECO:0000313" key="6">
    <source>
        <dbReference type="EMBL" id="EGP90851.1"/>
    </source>
</evidence>
<dbReference type="OMA" id="VPWHAIG"/>
<dbReference type="Gene3D" id="4.10.240.10">
    <property type="entry name" value="Zn(2)-C6 fungal-type DNA-binding domain"/>
    <property type="match status" value="1"/>
</dbReference>
<dbReference type="RefSeq" id="XP_003855875.1">
    <property type="nucleotide sequence ID" value="XM_003855827.1"/>
</dbReference>
<name>F9WZK7_ZYMTI</name>
<dbReference type="SMART" id="SM00906">
    <property type="entry name" value="Fungal_trans"/>
    <property type="match status" value="1"/>
</dbReference>
<dbReference type="PROSITE" id="PS50048">
    <property type="entry name" value="ZN2_CY6_FUNGAL_2"/>
    <property type="match status" value="1"/>
</dbReference>
<dbReference type="CDD" id="cd12148">
    <property type="entry name" value="fungal_TF_MHR"/>
    <property type="match status" value="1"/>
</dbReference>
<comment type="subcellular location">
    <subcellularLocation>
        <location evidence="1">Nucleus</location>
    </subcellularLocation>
</comment>
<dbReference type="eggNOG" id="ENOG502SJC3">
    <property type="taxonomic scope" value="Eukaryota"/>
</dbReference>
<dbReference type="GO" id="GO:0000981">
    <property type="term" value="F:DNA-binding transcription factor activity, RNA polymerase II-specific"/>
    <property type="evidence" value="ECO:0007669"/>
    <property type="project" value="InterPro"/>
</dbReference>
<feature type="domain" description="Zn(2)-C6 fungal-type" evidence="5">
    <location>
        <begin position="4"/>
        <end position="31"/>
    </location>
</feature>
<dbReference type="CDD" id="cd00067">
    <property type="entry name" value="GAL4"/>
    <property type="match status" value="1"/>
</dbReference>
<gene>
    <name evidence="6" type="ORF">MYCGRDRAFT_22161</name>
</gene>
<proteinExistence type="predicted"/>
<dbReference type="GO" id="GO:0005634">
    <property type="term" value="C:nucleus"/>
    <property type="evidence" value="ECO:0007669"/>
    <property type="project" value="UniProtKB-SubCell"/>
</dbReference>
<dbReference type="SUPFAM" id="SSF57701">
    <property type="entry name" value="Zn2/Cys6 DNA-binding domain"/>
    <property type="match status" value="1"/>
</dbReference>
<dbReference type="SMART" id="SM00066">
    <property type="entry name" value="GAL4"/>
    <property type="match status" value="1"/>
</dbReference>
<dbReference type="PANTHER" id="PTHR31001">
    <property type="entry name" value="UNCHARACTERIZED TRANSCRIPTIONAL REGULATORY PROTEIN"/>
    <property type="match status" value="1"/>
</dbReference>
<dbReference type="GO" id="GO:0008270">
    <property type="term" value="F:zinc ion binding"/>
    <property type="evidence" value="ECO:0007669"/>
    <property type="project" value="InterPro"/>
</dbReference>
<dbReference type="GeneID" id="13403335"/>
<dbReference type="InterPro" id="IPR036864">
    <property type="entry name" value="Zn2-C6_fun-type_DNA-bd_sf"/>
</dbReference>
<dbReference type="PANTHER" id="PTHR31001:SF85">
    <property type="entry name" value="ZN(II)2CYS6 TRANSCRIPTION FACTOR (EUROFUNG)"/>
    <property type="match status" value="1"/>
</dbReference>
<dbReference type="GO" id="GO:0006351">
    <property type="term" value="P:DNA-templated transcription"/>
    <property type="evidence" value="ECO:0007669"/>
    <property type="project" value="InterPro"/>
</dbReference>
<evidence type="ECO:0000256" key="3">
    <source>
        <dbReference type="ARBA" id="ARBA00023242"/>
    </source>
</evidence>
<dbReference type="Pfam" id="PF00172">
    <property type="entry name" value="Zn_clus"/>
    <property type="match status" value="1"/>
</dbReference>
<feature type="non-terminal residue" evidence="6">
    <location>
        <position position="512"/>
    </location>
</feature>
<dbReference type="Proteomes" id="UP000008062">
    <property type="component" value="Chromosome 1"/>
</dbReference>
<evidence type="ECO:0000256" key="4">
    <source>
        <dbReference type="SAM" id="MobiDB-lite"/>
    </source>
</evidence>
<keyword evidence="2" id="KW-0479">Metal-binding</keyword>
<accession>F9WZK7</accession>
<dbReference type="InterPro" id="IPR007219">
    <property type="entry name" value="XnlR_reg_dom"/>
</dbReference>
<dbReference type="EMBL" id="CM001196">
    <property type="protein sequence ID" value="EGP90851.1"/>
    <property type="molecule type" value="Genomic_DNA"/>
</dbReference>
<protein>
    <recommendedName>
        <fullName evidence="5">Zn(2)-C6 fungal-type domain-containing protein</fullName>
    </recommendedName>
</protein>
<dbReference type="OrthoDB" id="424974at2759"/>
<dbReference type="GO" id="GO:0003677">
    <property type="term" value="F:DNA binding"/>
    <property type="evidence" value="ECO:0007669"/>
    <property type="project" value="InterPro"/>
</dbReference>
<dbReference type="AlphaFoldDB" id="F9WZK7"/>
<feature type="non-terminal residue" evidence="6">
    <location>
        <position position="1"/>
    </location>
</feature>
<reference evidence="6 7" key="1">
    <citation type="journal article" date="2011" name="PLoS Genet.">
        <title>Finished genome of the fungal wheat pathogen Mycosphaerella graminicola reveals dispensome structure, chromosome plasticity, and stealth pathogenesis.</title>
        <authorList>
            <person name="Goodwin S.B."/>
            <person name="Ben M'barek S."/>
            <person name="Dhillon B."/>
            <person name="Wittenberg A.H.J."/>
            <person name="Crane C.F."/>
            <person name="Hane J.K."/>
            <person name="Foster A.J."/>
            <person name="Van der Lee T.A.J."/>
            <person name="Grimwood J."/>
            <person name="Aerts A."/>
            <person name="Antoniw J."/>
            <person name="Bailey A."/>
            <person name="Bluhm B."/>
            <person name="Bowler J."/>
            <person name="Bristow J."/>
            <person name="van der Burgt A."/>
            <person name="Canto-Canche B."/>
            <person name="Churchill A.C.L."/>
            <person name="Conde-Ferraez L."/>
            <person name="Cools H.J."/>
            <person name="Coutinho P.M."/>
            <person name="Csukai M."/>
            <person name="Dehal P."/>
            <person name="De Wit P."/>
            <person name="Donzelli B."/>
            <person name="van de Geest H.C."/>
            <person name="van Ham R.C.H.J."/>
            <person name="Hammond-Kosack K.E."/>
            <person name="Henrissat B."/>
            <person name="Kilian A."/>
            <person name="Kobayashi A.K."/>
            <person name="Koopmann E."/>
            <person name="Kourmpetis Y."/>
            <person name="Kuzniar A."/>
            <person name="Lindquist E."/>
            <person name="Lombard V."/>
            <person name="Maliepaard C."/>
            <person name="Martins N."/>
            <person name="Mehrabi R."/>
            <person name="Nap J.P.H."/>
            <person name="Ponomarenko A."/>
            <person name="Rudd J.J."/>
            <person name="Salamov A."/>
            <person name="Schmutz J."/>
            <person name="Schouten H.J."/>
            <person name="Shapiro H."/>
            <person name="Stergiopoulos I."/>
            <person name="Torriani S.F.F."/>
            <person name="Tu H."/>
            <person name="de Vries R.P."/>
            <person name="Waalwijk C."/>
            <person name="Ware S.B."/>
            <person name="Wiebenga A."/>
            <person name="Zwiers L.-H."/>
            <person name="Oliver R.P."/>
            <person name="Grigoriev I.V."/>
            <person name="Kema G.H.J."/>
        </authorList>
    </citation>
    <scope>NUCLEOTIDE SEQUENCE [LARGE SCALE GENOMIC DNA]</scope>
    <source>
        <strain evidence="7">CBS 115943 / IPO323</strain>
    </source>
</reference>
<sequence length="512" mass="57101">LHLACRECQRKKVKCDRIHPCGPCSRAGFTCKPSTRKPRARADKGVDAELRERILKLERLVGTFQGDNSVDEKPIESRTNSVGQSSSSAQTNAGSPGSPSIVESASPNTTKYPEPILAMEMFNAYLRHVEPMYKIFHVPSLKAFVVDGQPYLGKEPDAPCNQALKAAIQYAGANSLTAEECQTRYGKSREQLVSSFRQMVDVALYKADALTTTDLATLQALVTYVTSVRILDCSRRTWTLIALLDRIARAMNIHKETSGESIYTAELKRRLWHAIVFVDCYGSVDRGSEPTIHPDTFTRLLPSNVNDEDFGPASTSLAPREGLTEMTLYLVAARGSSMHLRTHVLDVSTLGEQTWQKRLELAYAYQKDVYENHIRHLDLSIPLHREFKGIAEAACHQTILRAVRPMQLDATSAPPRVDSPWVMALAVNILRQADELWQQMGGAWRRMPWAPWHAIAVALASLCSMRGTPEANEAWDLVDKGMSRYAVDVADGPSGMLWKPITKLYKKAATFR</sequence>
<organism evidence="6 7">
    <name type="scientific">Zymoseptoria tritici (strain CBS 115943 / IPO323)</name>
    <name type="common">Speckled leaf blotch fungus</name>
    <name type="synonym">Septoria tritici</name>
    <dbReference type="NCBI Taxonomy" id="336722"/>
    <lineage>
        <taxon>Eukaryota</taxon>
        <taxon>Fungi</taxon>
        <taxon>Dikarya</taxon>
        <taxon>Ascomycota</taxon>
        <taxon>Pezizomycotina</taxon>
        <taxon>Dothideomycetes</taxon>
        <taxon>Dothideomycetidae</taxon>
        <taxon>Mycosphaerellales</taxon>
        <taxon>Mycosphaerellaceae</taxon>
        <taxon>Zymoseptoria</taxon>
    </lineage>
</organism>
<dbReference type="InterPro" id="IPR001138">
    <property type="entry name" value="Zn2Cys6_DnaBD"/>
</dbReference>
<dbReference type="HOGENOM" id="CLU_004083_7_1_1"/>
<evidence type="ECO:0000259" key="5">
    <source>
        <dbReference type="PROSITE" id="PS50048"/>
    </source>
</evidence>
<evidence type="ECO:0000313" key="7">
    <source>
        <dbReference type="Proteomes" id="UP000008062"/>
    </source>
</evidence>
<dbReference type="InParanoid" id="F9WZK7"/>
<dbReference type="InterPro" id="IPR050613">
    <property type="entry name" value="Sec_Metabolite_Reg"/>
</dbReference>
<evidence type="ECO:0000256" key="1">
    <source>
        <dbReference type="ARBA" id="ARBA00004123"/>
    </source>
</evidence>
<evidence type="ECO:0000256" key="2">
    <source>
        <dbReference type="ARBA" id="ARBA00022723"/>
    </source>
</evidence>
<dbReference type="KEGG" id="ztr:MYCGRDRAFT_22161"/>
<keyword evidence="3" id="KW-0539">Nucleus</keyword>
<keyword evidence="7" id="KW-1185">Reference proteome</keyword>
<dbReference type="Pfam" id="PF04082">
    <property type="entry name" value="Fungal_trans"/>
    <property type="match status" value="1"/>
</dbReference>
<feature type="region of interest" description="Disordered" evidence="4">
    <location>
        <begin position="67"/>
        <end position="108"/>
    </location>
</feature>